<dbReference type="RefSeq" id="WP_346750661.1">
    <property type="nucleotide sequence ID" value="NZ_JAUJEA010000001.1"/>
</dbReference>
<dbReference type="Gene3D" id="3.40.50.150">
    <property type="entry name" value="Vaccinia Virus protein VP39"/>
    <property type="match status" value="1"/>
</dbReference>
<evidence type="ECO:0000256" key="2">
    <source>
        <dbReference type="ARBA" id="ARBA00022603"/>
    </source>
</evidence>
<dbReference type="PANTHER" id="PTHR44942">
    <property type="entry name" value="METHYLTRANSF_11 DOMAIN-CONTAINING PROTEIN"/>
    <property type="match status" value="1"/>
</dbReference>
<dbReference type="Pfam" id="PF08241">
    <property type="entry name" value="Methyltransf_11"/>
    <property type="match status" value="1"/>
</dbReference>
<protein>
    <submittedName>
        <fullName evidence="5">Class I SAM-dependent methyltransferase</fullName>
    </submittedName>
</protein>
<name>A0ABT8KK74_9BACT</name>
<dbReference type="InterPro" id="IPR051052">
    <property type="entry name" value="Diverse_substrate_MTase"/>
</dbReference>
<accession>A0ABT8KK74</accession>
<dbReference type="PANTHER" id="PTHR44942:SF4">
    <property type="entry name" value="METHYLTRANSFERASE TYPE 11 DOMAIN-CONTAINING PROTEIN"/>
    <property type="match status" value="1"/>
</dbReference>
<comment type="similarity">
    <text evidence="1">Belongs to the methyltransferase superfamily.</text>
</comment>
<dbReference type="InterPro" id="IPR029063">
    <property type="entry name" value="SAM-dependent_MTases_sf"/>
</dbReference>
<dbReference type="Proteomes" id="UP001172082">
    <property type="component" value="Unassembled WGS sequence"/>
</dbReference>
<dbReference type="SUPFAM" id="SSF53335">
    <property type="entry name" value="S-adenosyl-L-methionine-dependent methyltransferases"/>
    <property type="match status" value="1"/>
</dbReference>
<dbReference type="GO" id="GO:0008168">
    <property type="term" value="F:methyltransferase activity"/>
    <property type="evidence" value="ECO:0007669"/>
    <property type="project" value="UniProtKB-KW"/>
</dbReference>
<evidence type="ECO:0000313" key="5">
    <source>
        <dbReference type="EMBL" id="MDN5200639.1"/>
    </source>
</evidence>
<dbReference type="EMBL" id="JAUJEA010000001">
    <property type="protein sequence ID" value="MDN5200639.1"/>
    <property type="molecule type" value="Genomic_DNA"/>
</dbReference>
<evidence type="ECO:0000256" key="1">
    <source>
        <dbReference type="ARBA" id="ARBA00008361"/>
    </source>
</evidence>
<evidence type="ECO:0000256" key="3">
    <source>
        <dbReference type="ARBA" id="ARBA00022679"/>
    </source>
</evidence>
<dbReference type="InterPro" id="IPR013216">
    <property type="entry name" value="Methyltransf_11"/>
</dbReference>
<feature type="domain" description="Methyltransferase type 11" evidence="4">
    <location>
        <begin position="39"/>
        <end position="130"/>
    </location>
</feature>
<evidence type="ECO:0000259" key="4">
    <source>
        <dbReference type="Pfam" id="PF08241"/>
    </source>
</evidence>
<keyword evidence="6" id="KW-1185">Reference proteome</keyword>
<dbReference type="CDD" id="cd02440">
    <property type="entry name" value="AdoMet_MTases"/>
    <property type="match status" value="1"/>
</dbReference>
<sequence length="260" mass="29831">MKAKYDKIGIGYNQTRKADKYLTDRLFYHLNPAKGKTYLDIGCGTGNYTIALNQKGVSMIGIDPSVEMLKIAKAKNANIQWYIGNVENIQLEDEVVDGAIASLTIHHWPDLQKGFEEMNRVLKKNSRLVIFTSTPHQMKGYWLNYYFPKMLEDSMHQMPTYEKVAACLENNSFHILGTEKYFVKEDLEDLFLQSGKYNPSLYLNKQVRRGISSFSLAQAKEVTSGLEKLEDDIESGIIDSIIEKYKHDEGDYLFIMAIKK</sequence>
<proteinExistence type="inferred from homology"/>
<comment type="caution">
    <text evidence="5">The sequence shown here is derived from an EMBL/GenBank/DDBJ whole genome shotgun (WGS) entry which is preliminary data.</text>
</comment>
<evidence type="ECO:0000313" key="6">
    <source>
        <dbReference type="Proteomes" id="UP001172082"/>
    </source>
</evidence>
<keyword evidence="3" id="KW-0808">Transferase</keyword>
<keyword evidence="2 5" id="KW-0489">Methyltransferase</keyword>
<gene>
    <name evidence="5" type="ORF">QQ008_04680</name>
</gene>
<organism evidence="5 6">
    <name type="scientific">Splendidivirga corallicola</name>
    <dbReference type="NCBI Taxonomy" id="3051826"/>
    <lineage>
        <taxon>Bacteria</taxon>
        <taxon>Pseudomonadati</taxon>
        <taxon>Bacteroidota</taxon>
        <taxon>Cytophagia</taxon>
        <taxon>Cytophagales</taxon>
        <taxon>Splendidivirgaceae</taxon>
        <taxon>Splendidivirga</taxon>
    </lineage>
</organism>
<dbReference type="GO" id="GO:0032259">
    <property type="term" value="P:methylation"/>
    <property type="evidence" value="ECO:0007669"/>
    <property type="project" value="UniProtKB-KW"/>
</dbReference>
<reference evidence="5" key="1">
    <citation type="submission" date="2023-06" db="EMBL/GenBank/DDBJ databases">
        <title>Genomic of Parafulvivirga corallium.</title>
        <authorList>
            <person name="Wang G."/>
        </authorList>
    </citation>
    <scope>NUCLEOTIDE SEQUENCE</scope>
    <source>
        <strain evidence="5">BMA10</strain>
    </source>
</reference>